<organism evidence="9 10">
    <name type="scientific">Eucalyptus globulus</name>
    <name type="common">Tasmanian blue gum</name>
    <dbReference type="NCBI Taxonomy" id="34317"/>
    <lineage>
        <taxon>Eukaryota</taxon>
        <taxon>Viridiplantae</taxon>
        <taxon>Streptophyta</taxon>
        <taxon>Embryophyta</taxon>
        <taxon>Tracheophyta</taxon>
        <taxon>Spermatophyta</taxon>
        <taxon>Magnoliopsida</taxon>
        <taxon>eudicotyledons</taxon>
        <taxon>Gunneridae</taxon>
        <taxon>Pentapetalae</taxon>
        <taxon>rosids</taxon>
        <taxon>malvids</taxon>
        <taxon>Myrtales</taxon>
        <taxon>Myrtaceae</taxon>
        <taxon>Myrtoideae</taxon>
        <taxon>Eucalypteae</taxon>
        <taxon>Eucalyptus</taxon>
    </lineage>
</organism>
<dbReference type="EMBL" id="JBJKBG010000006">
    <property type="protein sequence ID" value="KAL3736211.1"/>
    <property type="molecule type" value="Genomic_DNA"/>
</dbReference>
<dbReference type="GO" id="GO:0010052">
    <property type="term" value="P:guard cell differentiation"/>
    <property type="evidence" value="ECO:0007669"/>
    <property type="project" value="UniProtKB-UniRule"/>
</dbReference>
<name>A0ABD3KGP8_EUCGL</name>
<keyword evidence="5 7" id="KW-0732">Signal</keyword>
<feature type="chain" id="PRO_5044525205" description="Epidermal patterning factor-like protein" evidence="7">
    <location>
        <begin position="24"/>
        <end position="117"/>
    </location>
</feature>
<comment type="similarity">
    <text evidence="2 7">Belongs to the plant cysteine rich small secretory peptide family. Epidermal patterning factor subfamily.</text>
</comment>
<dbReference type="Proteomes" id="UP001634007">
    <property type="component" value="Unassembled WGS sequence"/>
</dbReference>
<dbReference type="PANTHER" id="PTHR33109">
    <property type="entry name" value="EPIDERMAL PATTERNING FACTOR-LIKE PROTEIN 4"/>
    <property type="match status" value="1"/>
</dbReference>
<keyword evidence="3 7" id="KW-0217">Developmental protein</keyword>
<accession>A0ABD3KGP8</accession>
<keyword evidence="4 7" id="KW-0964">Secreted</keyword>
<evidence type="ECO:0000256" key="8">
    <source>
        <dbReference type="SAM" id="MobiDB-lite"/>
    </source>
</evidence>
<dbReference type="AlphaFoldDB" id="A0ABD3KGP8"/>
<evidence type="ECO:0000256" key="5">
    <source>
        <dbReference type="ARBA" id="ARBA00022729"/>
    </source>
</evidence>
<feature type="region of interest" description="Disordered" evidence="8">
    <location>
        <begin position="22"/>
        <end position="52"/>
    </location>
</feature>
<evidence type="ECO:0000256" key="6">
    <source>
        <dbReference type="ARBA" id="ARBA00023157"/>
    </source>
</evidence>
<evidence type="ECO:0000313" key="9">
    <source>
        <dbReference type="EMBL" id="KAL3736211.1"/>
    </source>
</evidence>
<dbReference type="PANTHER" id="PTHR33109:SF41">
    <property type="entry name" value="PROTEIN EPIDERMAL PATTERNING FACTOR 1"/>
    <property type="match status" value="1"/>
</dbReference>
<comment type="subcellular location">
    <subcellularLocation>
        <location evidence="1 7">Secreted</location>
    </subcellularLocation>
</comment>
<feature type="compositionally biased region" description="Basic and acidic residues" evidence="8">
    <location>
        <begin position="37"/>
        <end position="48"/>
    </location>
</feature>
<evidence type="ECO:0000256" key="1">
    <source>
        <dbReference type="ARBA" id="ARBA00004613"/>
    </source>
</evidence>
<keyword evidence="10" id="KW-1185">Reference proteome</keyword>
<dbReference type="InterPro" id="IPR039455">
    <property type="entry name" value="EPFL"/>
</dbReference>
<reference evidence="9 10" key="1">
    <citation type="submission" date="2024-11" db="EMBL/GenBank/DDBJ databases">
        <title>Chromosome-level genome assembly of Eucalyptus globulus Labill. provides insights into its genome evolution.</title>
        <authorList>
            <person name="Li X."/>
        </authorList>
    </citation>
    <scope>NUCLEOTIDE SEQUENCE [LARGE SCALE GENOMIC DNA]</scope>
    <source>
        <strain evidence="9">CL2024</strain>
        <tissue evidence="9">Fresh tender leaves</tissue>
    </source>
</reference>
<feature type="signal peptide" evidence="7">
    <location>
        <begin position="1"/>
        <end position="23"/>
    </location>
</feature>
<keyword evidence="6" id="KW-1015">Disulfide bond</keyword>
<evidence type="ECO:0000256" key="2">
    <source>
        <dbReference type="ARBA" id="ARBA00008127"/>
    </source>
</evidence>
<gene>
    <name evidence="9" type="ORF">ACJRO7_025205</name>
</gene>
<proteinExistence type="inferred from homology"/>
<sequence length="117" mass="12849">MKLSACAVSAFLALLLWVHSSTGQTDRAPPCMPKQPNHREKNRLKESEETTSYGKRVVHTVQIVGSRLPDCSHACGSCSPCKLVSVGSTCARARPNRAESCPISYRCMCRNKLYPVP</sequence>
<evidence type="ECO:0000313" key="10">
    <source>
        <dbReference type="Proteomes" id="UP001634007"/>
    </source>
</evidence>
<comment type="function">
    <text evidence="7">Controls stomatal patterning.</text>
</comment>
<dbReference type="GO" id="GO:0005576">
    <property type="term" value="C:extracellular region"/>
    <property type="evidence" value="ECO:0007669"/>
    <property type="project" value="UniProtKB-SubCell"/>
</dbReference>
<evidence type="ECO:0000256" key="4">
    <source>
        <dbReference type="ARBA" id="ARBA00022525"/>
    </source>
</evidence>
<dbReference type="Pfam" id="PF17181">
    <property type="entry name" value="EPF"/>
    <property type="match status" value="1"/>
</dbReference>
<evidence type="ECO:0000256" key="7">
    <source>
        <dbReference type="RuleBase" id="RU367102"/>
    </source>
</evidence>
<comment type="caution">
    <text evidence="9">The sequence shown here is derived from an EMBL/GenBank/DDBJ whole genome shotgun (WGS) entry which is preliminary data.</text>
</comment>
<evidence type="ECO:0000256" key="3">
    <source>
        <dbReference type="ARBA" id="ARBA00022473"/>
    </source>
</evidence>
<protein>
    <recommendedName>
        <fullName evidence="7">Epidermal patterning factor-like protein</fullName>
    </recommendedName>
</protein>